<comment type="caution">
    <text evidence="1">The sequence shown here is derived from an EMBL/GenBank/DDBJ whole genome shotgun (WGS) entry which is preliminary data.</text>
</comment>
<accession>A0A2U1N7J0</accession>
<dbReference type="PANTHER" id="PTHR35306:SF1">
    <property type="entry name" value="VQ DOMAIN-CONTAINING PROTEIN"/>
    <property type="match status" value="1"/>
</dbReference>
<organism evidence="1 2">
    <name type="scientific">Artemisia annua</name>
    <name type="common">Sweet wormwood</name>
    <dbReference type="NCBI Taxonomy" id="35608"/>
    <lineage>
        <taxon>Eukaryota</taxon>
        <taxon>Viridiplantae</taxon>
        <taxon>Streptophyta</taxon>
        <taxon>Embryophyta</taxon>
        <taxon>Tracheophyta</taxon>
        <taxon>Spermatophyta</taxon>
        <taxon>Magnoliopsida</taxon>
        <taxon>eudicotyledons</taxon>
        <taxon>Gunneridae</taxon>
        <taxon>Pentapetalae</taxon>
        <taxon>asterids</taxon>
        <taxon>campanulids</taxon>
        <taxon>Asterales</taxon>
        <taxon>Asteraceae</taxon>
        <taxon>Asteroideae</taxon>
        <taxon>Anthemideae</taxon>
        <taxon>Artemisiinae</taxon>
        <taxon>Artemisia</taxon>
    </lineage>
</organism>
<sequence length="179" mass="19625">METLVVYAQNGDQYHSRNRNFQHINCRTSQYGVGILPNPNIVFKQNPYDGNAKQLNRITKSSSVSIPIGVRENITDSMTEIFCSERWAGPAYSSSPPPSSLPIPNFSIKPKRTVSLDLHTVSASDVDLLALLSKSAPTSPTSGGGKFSEIEFVNACDDCDNSATKTLRRILNLDMVESD</sequence>
<dbReference type="GO" id="GO:0016071">
    <property type="term" value="P:mRNA metabolic process"/>
    <property type="evidence" value="ECO:0007669"/>
    <property type="project" value="UniProtKB-ARBA"/>
</dbReference>
<proteinExistence type="predicted"/>
<dbReference type="Pfam" id="PF15365">
    <property type="entry name" value="PNRC"/>
    <property type="match status" value="1"/>
</dbReference>
<dbReference type="InterPro" id="IPR028322">
    <property type="entry name" value="PNRC-like_rgn"/>
</dbReference>
<dbReference type="OrthoDB" id="1921042at2759"/>
<name>A0A2U1N7J0_ARTAN</name>
<evidence type="ECO:0000313" key="2">
    <source>
        <dbReference type="Proteomes" id="UP000245207"/>
    </source>
</evidence>
<keyword evidence="2" id="KW-1185">Reference proteome</keyword>
<dbReference type="AlphaFoldDB" id="A0A2U1N7J0"/>
<dbReference type="EMBL" id="PKPP01003430">
    <property type="protein sequence ID" value="PWA69485.1"/>
    <property type="molecule type" value="Genomic_DNA"/>
</dbReference>
<dbReference type="PANTHER" id="PTHR35306">
    <property type="entry name" value="BNAA03G57290D PROTEIN"/>
    <property type="match status" value="1"/>
</dbReference>
<dbReference type="Proteomes" id="UP000245207">
    <property type="component" value="Unassembled WGS sequence"/>
</dbReference>
<gene>
    <name evidence="1" type="ORF">CTI12_AA298210</name>
</gene>
<dbReference type="STRING" id="35608.A0A2U1N7J0"/>
<reference evidence="1 2" key="1">
    <citation type="journal article" date="2018" name="Mol. Plant">
        <title>The genome of Artemisia annua provides insight into the evolution of Asteraceae family and artemisinin biosynthesis.</title>
        <authorList>
            <person name="Shen Q."/>
            <person name="Zhang L."/>
            <person name="Liao Z."/>
            <person name="Wang S."/>
            <person name="Yan T."/>
            <person name="Shi P."/>
            <person name="Liu M."/>
            <person name="Fu X."/>
            <person name="Pan Q."/>
            <person name="Wang Y."/>
            <person name="Lv Z."/>
            <person name="Lu X."/>
            <person name="Zhang F."/>
            <person name="Jiang W."/>
            <person name="Ma Y."/>
            <person name="Chen M."/>
            <person name="Hao X."/>
            <person name="Li L."/>
            <person name="Tang Y."/>
            <person name="Lv G."/>
            <person name="Zhou Y."/>
            <person name="Sun X."/>
            <person name="Brodelius P.E."/>
            <person name="Rose J.K.C."/>
            <person name="Tang K."/>
        </authorList>
    </citation>
    <scope>NUCLEOTIDE SEQUENCE [LARGE SCALE GENOMIC DNA]</scope>
    <source>
        <strain evidence="2">cv. Huhao1</strain>
        <tissue evidence="1">Leaf</tissue>
    </source>
</reference>
<protein>
    <submittedName>
        <fullName evidence="1">Uncharacterized protein</fullName>
    </submittedName>
</protein>
<evidence type="ECO:0000313" key="1">
    <source>
        <dbReference type="EMBL" id="PWA69485.1"/>
    </source>
</evidence>